<dbReference type="InterPro" id="IPR014729">
    <property type="entry name" value="Rossmann-like_a/b/a_fold"/>
</dbReference>
<dbReference type="Gene3D" id="3.40.50.620">
    <property type="entry name" value="HUPs"/>
    <property type="match status" value="1"/>
</dbReference>
<organism evidence="7 8">
    <name type="scientific">Nostocoides veronense</name>
    <dbReference type="NCBI Taxonomy" id="330836"/>
    <lineage>
        <taxon>Bacteria</taxon>
        <taxon>Bacillati</taxon>
        <taxon>Actinomycetota</taxon>
        <taxon>Actinomycetes</taxon>
        <taxon>Micrococcales</taxon>
        <taxon>Intrasporangiaceae</taxon>
        <taxon>Nostocoides</taxon>
    </lineage>
</organism>
<evidence type="ECO:0000259" key="6">
    <source>
        <dbReference type="PROSITE" id="PS51645"/>
    </source>
</evidence>
<reference evidence="7 8" key="1">
    <citation type="journal article" date="2019" name="Int. J. Syst. Evol. Microbiol.">
        <title>The Global Catalogue of Microorganisms (GCM) 10K type strain sequencing project: providing services to taxonomists for standard genome sequencing and annotation.</title>
        <authorList>
            <consortium name="The Broad Institute Genomics Platform"/>
            <consortium name="The Broad Institute Genome Sequencing Center for Infectious Disease"/>
            <person name="Wu L."/>
            <person name="Ma J."/>
        </authorList>
    </citation>
    <scope>NUCLEOTIDE SEQUENCE [LARGE SCALE GENOMIC DNA]</scope>
    <source>
        <strain evidence="7 8">JCM 15592</strain>
    </source>
</reference>
<dbReference type="InterPro" id="IPR018394">
    <property type="entry name" value="DNA_photolyase_1_CS_C"/>
</dbReference>
<protein>
    <submittedName>
        <fullName evidence="7">Deoxyribodipyrimidine photo-lyase</fullName>
    </submittedName>
</protein>
<keyword evidence="2 5" id="KW-0285">Flavoprotein</keyword>
<comment type="similarity">
    <text evidence="5">Belongs to the DNA photolyase family.</text>
</comment>
<keyword evidence="8" id="KW-1185">Reference proteome</keyword>
<dbReference type="PANTHER" id="PTHR11455:SF9">
    <property type="entry name" value="CRYPTOCHROME CIRCADIAN CLOCK 5 ISOFORM X1"/>
    <property type="match status" value="1"/>
</dbReference>
<dbReference type="Pfam" id="PF03441">
    <property type="entry name" value="FAD_binding_7"/>
    <property type="match status" value="1"/>
</dbReference>
<dbReference type="EMBL" id="BAAAPO010000043">
    <property type="protein sequence ID" value="GAA1803184.1"/>
    <property type="molecule type" value="Genomic_DNA"/>
</dbReference>
<evidence type="ECO:0000313" key="8">
    <source>
        <dbReference type="Proteomes" id="UP001499938"/>
    </source>
</evidence>
<evidence type="ECO:0000256" key="4">
    <source>
        <dbReference type="ARBA" id="ARBA00022991"/>
    </source>
</evidence>
<dbReference type="InterPro" id="IPR002081">
    <property type="entry name" value="Cryptochrome/DNA_photolyase_1"/>
</dbReference>
<evidence type="ECO:0000256" key="2">
    <source>
        <dbReference type="ARBA" id="ARBA00022630"/>
    </source>
</evidence>
<gene>
    <name evidence="7" type="ORF">GCM10009811_28550</name>
</gene>
<dbReference type="PROSITE" id="PS51645">
    <property type="entry name" value="PHR_CRY_ALPHA_BETA"/>
    <property type="match status" value="1"/>
</dbReference>
<evidence type="ECO:0000256" key="5">
    <source>
        <dbReference type="RuleBase" id="RU004182"/>
    </source>
</evidence>
<evidence type="ECO:0000313" key="7">
    <source>
        <dbReference type="EMBL" id="GAA1803184.1"/>
    </source>
</evidence>
<accession>A0ABN2LYL0</accession>
<dbReference type="Proteomes" id="UP001499938">
    <property type="component" value="Unassembled WGS sequence"/>
</dbReference>
<dbReference type="Pfam" id="PF00875">
    <property type="entry name" value="DNA_photolyase"/>
    <property type="match status" value="1"/>
</dbReference>
<dbReference type="Gene3D" id="1.10.579.10">
    <property type="entry name" value="DNA Cyclobutane Dipyrimidine Photolyase, subunit A, domain 3"/>
    <property type="match status" value="1"/>
</dbReference>
<name>A0ABN2LYL0_9MICO</name>
<dbReference type="SUPFAM" id="SSF52425">
    <property type="entry name" value="Cryptochrome/photolyase, N-terminal domain"/>
    <property type="match status" value="1"/>
</dbReference>
<dbReference type="PRINTS" id="PR00147">
    <property type="entry name" value="DNAPHOTLYASE"/>
</dbReference>
<dbReference type="InterPro" id="IPR036155">
    <property type="entry name" value="Crypto/Photolyase_N_sf"/>
</dbReference>
<evidence type="ECO:0000256" key="3">
    <source>
        <dbReference type="ARBA" id="ARBA00022827"/>
    </source>
</evidence>
<dbReference type="InterPro" id="IPR036134">
    <property type="entry name" value="Crypto/Photolyase_FAD-like_sf"/>
</dbReference>
<proteinExistence type="inferred from homology"/>
<keyword evidence="4 5" id="KW-0157">Chromophore</keyword>
<comment type="caution">
    <text evidence="7">The sequence shown here is derived from an EMBL/GenBank/DDBJ whole genome shotgun (WGS) entry which is preliminary data.</text>
</comment>
<dbReference type="SUPFAM" id="SSF48173">
    <property type="entry name" value="Cryptochrome/photolyase FAD-binding domain"/>
    <property type="match status" value="1"/>
</dbReference>
<keyword evidence="3 5" id="KW-0274">FAD</keyword>
<evidence type="ECO:0000256" key="1">
    <source>
        <dbReference type="ARBA" id="ARBA00001974"/>
    </source>
</evidence>
<dbReference type="InterPro" id="IPR005101">
    <property type="entry name" value="Cryptochr/Photolyase_FAD-bd"/>
</dbReference>
<sequence length="453" mass="50248">MPTPAVMWFRRDLRRRDNPALAAAAADASVVPLVVLDPALLRSPARPRDAAFLTAVAALREELDGLVVRAGDPREVVPQVCREAGAVSVHVSAETTPGGRRRDSDVREALQAKGIDFVETGSPYAVGPGLVRTGGGTPYQVFTPFSRAWNDYGWRAPAEMPPGTRFARGLDSTDLPAPADLPPEAIVTETQALARWAAYRGDLLEGYAGRRDRADLDATSRLSTALKFGTIHPRTLLHDLPVGERSADRFRTELAWREFYADVLWHHPRSAWQDLRPALARLEYDDPSVDDEAAGRLRAWCEGRTGYPLVDAGMRQLLAEGWMHNRVRMVVASFLTKDLHLRWQHGARHFMDHLTDGDIASNSHGWQWVSGTGTDAAPYFRIFNPITQGKTADPGGDYVRHYVPELSHISGAAVHEPWRVAGGLSRGYPERIIDHAQERAEALRRYAEARERS</sequence>
<dbReference type="Gene3D" id="1.25.40.80">
    <property type="match status" value="1"/>
</dbReference>
<feature type="domain" description="Photolyase/cryptochrome alpha/beta" evidence="6">
    <location>
        <begin position="3"/>
        <end position="125"/>
    </location>
</feature>
<dbReference type="PROSITE" id="PS00691">
    <property type="entry name" value="DNA_PHOTOLYASES_1_2"/>
    <property type="match status" value="1"/>
</dbReference>
<dbReference type="PANTHER" id="PTHR11455">
    <property type="entry name" value="CRYPTOCHROME"/>
    <property type="match status" value="1"/>
</dbReference>
<dbReference type="InterPro" id="IPR006050">
    <property type="entry name" value="DNA_photolyase_N"/>
</dbReference>
<dbReference type="RefSeq" id="WP_344086850.1">
    <property type="nucleotide sequence ID" value="NZ_BAAAPO010000043.1"/>
</dbReference>
<comment type="cofactor">
    <cofactor evidence="1">
        <name>FAD</name>
        <dbReference type="ChEBI" id="CHEBI:57692"/>
    </cofactor>
</comment>
<dbReference type="PROSITE" id="PS00394">
    <property type="entry name" value="DNA_PHOTOLYASES_1_1"/>
    <property type="match status" value="1"/>
</dbReference>